<dbReference type="CDD" id="cd00130">
    <property type="entry name" value="PAS"/>
    <property type="match status" value="2"/>
</dbReference>
<dbReference type="Gene3D" id="3.30.70.270">
    <property type="match status" value="1"/>
</dbReference>
<dbReference type="PROSITE" id="PS50112">
    <property type="entry name" value="PAS"/>
    <property type="match status" value="2"/>
</dbReference>
<evidence type="ECO:0000259" key="4">
    <source>
        <dbReference type="PROSITE" id="PS51832"/>
    </source>
</evidence>
<evidence type="ECO:0000259" key="3">
    <source>
        <dbReference type="PROSITE" id="PS50887"/>
    </source>
</evidence>
<dbReference type="SMART" id="SM00471">
    <property type="entry name" value="HDc"/>
    <property type="match status" value="1"/>
</dbReference>
<dbReference type="Gene3D" id="1.10.3210.10">
    <property type="entry name" value="Hypothetical protein af1432"/>
    <property type="match status" value="1"/>
</dbReference>
<dbReference type="SUPFAM" id="SSF109604">
    <property type="entry name" value="HD-domain/PDEase-like"/>
    <property type="match status" value="1"/>
</dbReference>
<accession>A0A084JS48</accession>
<dbReference type="PROSITE" id="PS50887">
    <property type="entry name" value="GGDEF"/>
    <property type="match status" value="1"/>
</dbReference>
<name>A0A084JS48_9FIRM</name>
<reference evidence="5 6" key="1">
    <citation type="submission" date="2014-07" db="EMBL/GenBank/DDBJ databases">
        <title>Draft genome of Clostridium celerecrescens 152B isolated from sediments associated with methane hydrate from Krishna Godavari basin.</title>
        <authorList>
            <person name="Honkalas V.S."/>
            <person name="Dabir A.P."/>
            <person name="Arora P."/>
            <person name="Dhakephalkar P.K."/>
        </authorList>
    </citation>
    <scope>NUCLEOTIDE SEQUENCE [LARGE SCALE GENOMIC DNA]</scope>
    <source>
        <strain evidence="5 6">152B</strain>
    </source>
</reference>
<dbReference type="OrthoDB" id="9804747at2"/>
<dbReference type="CDD" id="cd01949">
    <property type="entry name" value="GGDEF"/>
    <property type="match status" value="1"/>
</dbReference>
<dbReference type="Pfam" id="PF13426">
    <property type="entry name" value="PAS_9"/>
    <property type="match status" value="1"/>
</dbReference>
<dbReference type="NCBIfam" id="TIGR00254">
    <property type="entry name" value="GGDEF"/>
    <property type="match status" value="1"/>
</dbReference>
<feature type="domain" description="PAC" evidence="2">
    <location>
        <begin position="460"/>
        <end position="512"/>
    </location>
</feature>
<protein>
    <submittedName>
        <fullName evidence="5">Diguanylate cyclase</fullName>
    </submittedName>
</protein>
<dbReference type="InterPro" id="IPR043128">
    <property type="entry name" value="Rev_trsase/Diguanyl_cyclase"/>
</dbReference>
<dbReference type="STRING" id="29354.IO98_00965"/>
<dbReference type="PROSITE" id="PS51832">
    <property type="entry name" value="HD_GYP"/>
    <property type="match status" value="1"/>
</dbReference>
<dbReference type="PANTHER" id="PTHR43155:SF2">
    <property type="entry name" value="CYCLIC DI-GMP PHOSPHODIESTERASE PA4108"/>
    <property type="match status" value="1"/>
</dbReference>
<dbReference type="InterPro" id="IPR029787">
    <property type="entry name" value="Nucleotide_cyclase"/>
</dbReference>
<dbReference type="PANTHER" id="PTHR43155">
    <property type="entry name" value="CYCLIC DI-GMP PHOSPHODIESTERASE PA4108-RELATED"/>
    <property type="match status" value="1"/>
</dbReference>
<dbReference type="SUPFAM" id="SSF55785">
    <property type="entry name" value="PYP-like sensor domain (PAS domain)"/>
    <property type="match status" value="3"/>
</dbReference>
<sequence length="848" mass="97225">MAKEETDKIFMQMPLGYAYYEIIFGSTEHKREYVLSEANDAFFDLWGLDKEKALHENVSLLLKDQAEAPAWRTFHERLGNAEKDKPFTVIIGEHCFKVTVYNPTSNGLAAVFNDITEINGELDFQREKNKKLSRDMDTFFNSTQDGLFFLEYKNGEFRYIRNNMVHQRLTGMTTPLMEGKTPVEAMGDDVGSILQEGYMKCIASGETIMYEETVEFNGNLRNWLVRLTPVNEYHEVSYIIGSRIDITELKKLQEDKEQLLENLNSMFTEHSAVMLIIDINSGKILNANPSALRFYGYTGEEILTMHIQDISETPNDAIELMRVQALNNERPYSLFSHRLKDGEIKMVDVYSSQITYEGKSRLFSIIFDVSDREKFRYDLYWDKELLSVTLNSIGDGVVTTDNEGKVTYLNQAAQEITGWNNETAYGRPFEEIFDLRNETSGEAISNPIRAVLKTGKIVEFANHTVLLSRQGDFIPITDSAAPIKDNTGHTYGVVMVFHDVSHEKKQQRRIMYLSYHDSLTEIFNRRYMEEEMIRIDRASILPITVIMGDVNGLKVTNDVFGHKTGDLLLREVAKIFQHALPKNGIAGRWGGDEFLILLPKTDTAGAQDIIQKLEENFKLNDRLPLQISVSLGFDVKYSVYENLHQVLQKAEEQMYHKKLLEGKSYRNRIINTLLATLHEKSMETEEHTLRIETYCIAMAQKLDLAPEEKNDLSLLSMLHDIGKVGISMEILKKPGPLNDEEWKEMKRHPEIGYRIAQNTPELSTVSEYILSHHERWDGSGYPRGLKGPEIPLLCRILAVADAFDAMTSNLAYREAMDSLDAMEEIKRCSGTQFDPEIAKLFLDLNKIY</sequence>
<gene>
    <name evidence="5" type="ORF">IO98_00965</name>
</gene>
<dbReference type="InterPro" id="IPR013656">
    <property type="entry name" value="PAS_4"/>
</dbReference>
<dbReference type="EMBL" id="JPME01000002">
    <property type="protein sequence ID" value="KEZ91782.1"/>
    <property type="molecule type" value="Genomic_DNA"/>
</dbReference>
<dbReference type="InterPro" id="IPR037522">
    <property type="entry name" value="HD_GYP_dom"/>
</dbReference>
<dbReference type="InterPro" id="IPR035965">
    <property type="entry name" value="PAS-like_dom_sf"/>
</dbReference>
<dbReference type="SUPFAM" id="SSF55073">
    <property type="entry name" value="Nucleotide cyclase"/>
    <property type="match status" value="1"/>
</dbReference>
<dbReference type="SMART" id="SM00267">
    <property type="entry name" value="GGDEF"/>
    <property type="match status" value="1"/>
</dbReference>
<evidence type="ECO:0000313" key="6">
    <source>
        <dbReference type="Proteomes" id="UP000028525"/>
    </source>
</evidence>
<feature type="domain" description="GGDEF" evidence="3">
    <location>
        <begin position="541"/>
        <end position="671"/>
    </location>
</feature>
<feature type="domain" description="HD-GYP" evidence="4">
    <location>
        <begin position="662"/>
        <end position="848"/>
    </location>
</feature>
<dbReference type="CDD" id="cd00077">
    <property type="entry name" value="HDc"/>
    <property type="match status" value="1"/>
</dbReference>
<dbReference type="InterPro" id="IPR003607">
    <property type="entry name" value="HD/PDEase_dom"/>
</dbReference>
<dbReference type="AlphaFoldDB" id="A0A084JS48"/>
<dbReference type="InterPro" id="IPR000700">
    <property type="entry name" value="PAS-assoc_C"/>
</dbReference>
<proteinExistence type="predicted"/>
<dbReference type="Pfam" id="PF00990">
    <property type="entry name" value="GGDEF"/>
    <property type="match status" value="1"/>
</dbReference>
<evidence type="ECO:0000313" key="5">
    <source>
        <dbReference type="EMBL" id="KEZ91782.1"/>
    </source>
</evidence>
<dbReference type="Pfam" id="PF08448">
    <property type="entry name" value="PAS_4"/>
    <property type="match status" value="2"/>
</dbReference>
<dbReference type="SMART" id="SM00091">
    <property type="entry name" value="PAS"/>
    <property type="match status" value="3"/>
</dbReference>
<dbReference type="Proteomes" id="UP000028525">
    <property type="component" value="Unassembled WGS sequence"/>
</dbReference>
<dbReference type="InterPro" id="IPR000160">
    <property type="entry name" value="GGDEF_dom"/>
</dbReference>
<feature type="domain" description="PAS" evidence="1">
    <location>
        <begin position="382"/>
        <end position="455"/>
    </location>
</feature>
<dbReference type="Gene3D" id="3.30.450.20">
    <property type="entry name" value="PAS domain"/>
    <property type="match status" value="4"/>
</dbReference>
<dbReference type="NCBIfam" id="TIGR00229">
    <property type="entry name" value="sensory_box"/>
    <property type="match status" value="3"/>
</dbReference>
<feature type="domain" description="PAS" evidence="1">
    <location>
        <begin position="259"/>
        <end position="303"/>
    </location>
</feature>
<dbReference type="PROSITE" id="PS50113">
    <property type="entry name" value="PAC"/>
    <property type="match status" value="1"/>
</dbReference>
<evidence type="ECO:0000259" key="1">
    <source>
        <dbReference type="PROSITE" id="PS50112"/>
    </source>
</evidence>
<dbReference type="RefSeq" id="WP_038277164.1">
    <property type="nucleotide sequence ID" value="NZ_JPME01000002.1"/>
</dbReference>
<evidence type="ECO:0000259" key="2">
    <source>
        <dbReference type="PROSITE" id="PS50113"/>
    </source>
</evidence>
<organism evidence="5 6">
    <name type="scientific">Lacrimispora celerecrescens</name>
    <dbReference type="NCBI Taxonomy" id="29354"/>
    <lineage>
        <taxon>Bacteria</taxon>
        <taxon>Bacillati</taxon>
        <taxon>Bacillota</taxon>
        <taxon>Clostridia</taxon>
        <taxon>Lachnospirales</taxon>
        <taxon>Lachnospiraceae</taxon>
        <taxon>Lacrimispora</taxon>
    </lineage>
</organism>
<comment type="caution">
    <text evidence="5">The sequence shown here is derived from an EMBL/GenBank/DDBJ whole genome shotgun (WGS) entry which is preliminary data.</text>
</comment>
<dbReference type="InterPro" id="IPR000014">
    <property type="entry name" value="PAS"/>
</dbReference>
<keyword evidence="6" id="KW-1185">Reference proteome</keyword>
<dbReference type="Pfam" id="PF13487">
    <property type="entry name" value="HD_5"/>
    <property type="match status" value="1"/>
</dbReference>